<organism evidence="4 6">
    <name type="scientific">Streptococcus iniae</name>
    <name type="common">Streptococcus shiloi</name>
    <dbReference type="NCBI Taxonomy" id="1346"/>
    <lineage>
        <taxon>Bacteria</taxon>
        <taxon>Bacillati</taxon>
        <taxon>Bacillota</taxon>
        <taxon>Bacilli</taxon>
        <taxon>Lactobacillales</taxon>
        <taxon>Streptococcaceae</taxon>
        <taxon>Streptococcus</taxon>
    </lineage>
</organism>
<accession>A0A3L8GSG2</accession>
<dbReference type="Pfam" id="PF00293">
    <property type="entry name" value="NUDIX"/>
    <property type="match status" value="1"/>
</dbReference>
<dbReference type="CDD" id="cd04693">
    <property type="entry name" value="NUDIX_Hydrolase"/>
    <property type="match status" value="1"/>
</dbReference>
<dbReference type="Gene3D" id="3.90.79.10">
    <property type="entry name" value="Nucleoside Triphosphate Pyrophosphohydrolase"/>
    <property type="match status" value="1"/>
</dbReference>
<evidence type="ECO:0000313" key="6">
    <source>
        <dbReference type="Proteomes" id="UP000269148"/>
    </source>
</evidence>
<sequence>MAEYWDIYTSDRCKTGEKMKRGSVFPEGAYHLVVHVCIFNKKGQMLIQQRQKDKEGWPNYWDVTIGGSALYGESSQEAAMREVAEEIGLNIDLKGVRPAFTINFNQGFDDTFLVQMDLDLESLVLQEEEVQAVAWAWQDDIKQMINDGHFIPYHHSKIDMCFDMRQQLGAIKQFNC</sequence>
<reference evidence="3 5" key="1">
    <citation type="journal article" date="2014" name="Genome Announc.">
        <title>Complete Genome Sequence of a Virulent Strain, Streptococcus iniae ISET0901, Isolated from Diseased Tilapia.</title>
        <authorList>
            <person name="Pridgeon J.W."/>
            <person name="Zhang D."/>
            <person name="Zhang L."/>
        </authorList>
    </citation>
    <scope>NUCLEOTIDE SEQUENCE [LARGE SCALE GENOMIC DNA]</scope>
    <source>
        <strain evidence="3 5">ISET0901</strain>
    </source>
</reference>
<dbReference type="InterPro" id="IPR020084">
    <property type="entry name" value="NUDIX_hydrolase_CS"/>
</dbReference>
<dbReference type="SUPFAM" id="SSF55811">
    <property type="entry name" value="Nudix"/>
    <property type="match status" value="1"/>
</dbReference>
<dbReference type="GO" id="GO:0016787">
    <property type="term" value="F:hydrolase activity"/>
    <property type="evidence" value="ECO:0007669"/>
    <property type="project" value="UniProtKB-KW"/>
</dbReference>
<protein>
    <submittedName>
        <fullName evidence="4">NUDIX domain-containing protein</fullName>
    </submittedName>
    <submittedName>
        <fullName evidence="3">NUDIX hydrolase</fullName>
    </submittedName>
</protein>
<dbReference type="KEGG" id="siq:DQ08_00645"/>
<dbReference type="EMBL" id="QLQD01000009">
    <property type="protein sequence ID" value="RLU59308.1"/>
    <property type="molecule type" value="Genomic_DNA"/>
</dbReference>
<keyword evidence="5" id="KW-1185">Reference proteome</keyword>
<dbReference type="AlphaFoldDB" id="A0A3L8GSG2"/>
<dbReference type="STRING" id="1346.BMF34_00825"/>
<dbReference type="PANTHER" id="PTHR10885:SF0">
    <property type="entry name" value="ISOPENTENYL-DIPHOSPHATE DELTA-ISOMERASE"/>
    <property type="match status" value="1"/>
</dbReference>
<proteinExistence type="predicted"/>
<dbReference type="OrthoDB" id="9786032at2"/>
<keyword evidence="1 3" id="KW-0378">Hydrolase</keyword>
<evidence type="ECO:0000259" key="2">
    <source>
        <dbReference type="PROSITE" id="PS51462"/>
    </source>
</evidence>
<dbReference type="PANTHER" id="PTHR10885">
    <property type="entry name" value="ISOPENTENYL-DIPHOSPHATE DELTA-ISOMERASE"/>
    <property type="match status" value="1"/>
</dbReference>
<dbReference type="Proteomes" id="UP000025245">
    <property type="component" value="Chromosome"/>
</dbReference>
<reference evidence="4 6" key="2">
    <citation type="submission" date="2018-06" db="EMBL/GenBank/DDBJ databases">
        <title>Mutators as drivers of adaptation in pathogenic bacteria and a risk factor for host jumps and vaccine escape.</title>
        <authorList>
            <person name="Barnes A.C."/>
            <person name="Silayeva O."/>
        </authorList>
    </citation>
    <scope>NUCLEOTIDE SEQUENCE [LARGE SCALE GENOMIC DNA]</scope>
    <source>
        <strain evidence="4 6">QMA0445</strain>
    </source>
</reference>
<dbReference type="KEGG" id="siz:SI82_00745"/>
<evidence type="ECO:0000313" key="4">
    <source>
        <dbReference type="EMBL" id="RLU59308.1"/>
    </source>
</evidence>
<dbReference type="KEGG" id="sio:DW64_00645"/>
<dbReference type="EMBL" id="CP007586">
    <property type="protein sequence ID" value="AHY15020.1"/>
    <property type="molecule type" value="Genomic_DNA"/>
</dbReference>
<dbReference type="RefSeq" id="WP_003098764.1">
    <property type="nucleotide sequence ID" value="NZ_CP010783.1"/>
</dbReference>
<name>A0A3L8GSG2_STRIN</name>
<dbReference type="PROSITE" id="PS00893">
    <property type="entry name" value="NUDIX_BOX"/>
    <property type="match status" value="1"/>
</dbReference>
<dbReference type="Proteomes" id="UP000269148">
    <property type="component" value="Unassembled WGS sequence"/>
</dbReference>
<dbReference type="SMR" id="A0A3L8GSG2"/>
<dbReference type="GeneID" id="35764976"/>
<evidence type="ECO:0000313" key="5">
    <source>
        <dbReference type="Proteomes" id="UP000025245"/>
    </source>
</evidence>
<evidence type="ECO:0000256" key="1">
    <source>
        <dbReference type="ARBA" id="ARBA00022801"/>
    </source>
</evidence>
<dbReference type="PROSITE" id="PS51462">
    <property type="entry name" value="NUDIX"/>
    <property type="match status" value="1"/>
</dbReference>
<feature type="domain" description="Nudix hydrolase" evidence="2">
    <location>
        <begin position="29"/>
        <end position="166"/>
    </location>
</feature>
<dbReference type="InterPro" id="IPR000086">
    <property type="entry name" value="NUDIX_hydrolase_dom"/>
</dbReference>
<gene>
    <name evidence="4" type="ORF">DIY07_00575</name>
    <name evidence="3" type="ORF">DQ08_00645</name>
</gene>
<dbReference type="InterPro" id="IPR015797">
    <property type="entry name" value="NUDIX_hydrolase-like_dom_sf"/>
</dbReference>
<evidence type="ECO:0000313" key="3">
    <source>
        <dbReference type="EMBL" id="AHY15020.1"/>
    </source>
</evidence>